<evidence type="ECO:0000313" key="2">
    <source>
        <dbReference type="EMBL" id="QBF81270.1"/>
    </source>
</evidence>
<organism evidence="2 3">
    <name type="scientific">Shewanella maritima</name>
    <dbReference type="NCBI Taxonomy" id="2520507"/>
    <lineage>
        <taxon>Bacteria</taxon>
        <taxon>Pseudomonadati</taxon>
        <taxon>Pseudomonadota</taxon>
        <taxon>Gammaproteobacteria</taxon>
        <taxon>Alteromonadales</taxon>
        <taxon>Shewanellaceae</taxon>
        <taxon>Shewanella</taxon>
    </lineage>
</organism>
<proteinExistence type="predicted"/>
<keyword evidence="3" id="KW-1185">Reference proteome</keyword>
<dbReference type="Proteomes" id="UP000291106">
    <property type="component" value="Chromosome"/>
</dbReference>
<dbReference type="RefSeq" id="WP_130597278.1">
    <property type="nucleotide sequence ID" value="NZ_CP036200.1"/>
</dbReference>
<dbReference type="EMBL" id="CP036200">
    <property type="protein sequence ID" value="QBF81270.1"/>
    <property type="molecule type" value="Genomic_DNA"/>
</dbReference>
<protein>
    <submittedName>
        <fullName evidence="2">Uncharacterized protein</fullName>
    </submittedName>
</protein>
<dbReference type="KEGG" id="smai:EXU30_00100"/>
<gene>
    <name evidence="2" type="ORF">EXU30_00100</name>
</gene>
<evidence type="ECO:0000313" key="3">
    <source>
        <dbReference type="Proteomes" id="UP000291106"/>
    </source>
</evidence>
<feature type="transmembrane region" description="Helical" evidence="1">
    <location>
        <begin position="81"/>
        <end position="102"/>
    </location>
</feature>
<sequence length="159" mass="18197">MTWLKSIFSFLTDPIADLTGGYRERKRIAAESTAAIATAEVNLKLAELNAKTRQLELKQAQDFDYDMQVLQNRRESSMDEIIIGVFLCLFLMHFVPALQPYMHKGWAAMGYDGAPWYFEFVIVGIAVSTLGLMRLFRAFWHQKQIKRGRLDGHSTTSDT</sequence>
<name>A0A411PD16_9GAMM</name>
<reference evidence="2 3" key="1">
    <citation type="submission" date="2019-02" db="EMBL/GenBank/DDBJ databases">
        <title>Shewanella sp. D4-2 isolated from Dokdo Island.</title>
        <authorList>
            <person name="Baek K."/>
        </authorList>
    </citation>
    <scope>NUCLEOTIDE SEQUENCE [LARGE SCALE GENOMIC DNA]</scope>
    <source>
        <strain evidence="2 3">D4-2</strain>
    </source>
</reference>
<keyword evidence="1" id="KW-0472">Membrane</keyword>
<feature type="transmembrane region" description="Helical" evidence="1">
    <location>
        <begin position="114"/>
        <end position="136"/>
    </location>
</feature>
<accession>A0A411PD16</accession>
<keyword evidence="1" id="KW-1133">Transmembrane helix</keyword>
<evidence type="ECO:0000256" key="1">
    <source>
        <dbReference type="SAM" id="Phobius"/>
    </source>
</evidence>
<keyword evidence="1" id="KW-0812">Transmembrane</keyword>
<dbReference type="OrthoDB" id="6399322at2"/>
<dbReference type="AlphaFoldDB" id="A0A411PD16"/>